<dbReference type="Proteomes" id="UP000294887">
    <property type="component" value="Unassembled WGS sequence"/>
</dbReference>
<dbReference type="NCBIfam" id="TIGR01175">
    <property type="entry name" value="pilM"/>
    <property type="match status" value="1"/>
</dbReference>
<dbReference type="AlphaFoldDB" id="A0A4R1EUW5"/>
<dbReference type="RefSeq" id="WP_131907395.1">
    <property type="nucleotide sequence ID" value="NZ_BAAAFU010000007.1"/>
</dbReference>
<dbReference type="CDD" id="cd24049">
    <property type="entry name" value="ASKHA_NBD_PilM"/>
    <property type="match status" value="1"/>
</dbReference>
<comment type="caution">
    <text evidence="1">The sequence shown here is derived from an EMBL/GenBank/DDBJ whole genome shotgun (WGS) entry which is preliminary data.</text>
</comment>
<accession>A0A4R1EUW5</accession>
<gene>
    <name evidence="1" type="ORF">EV695_3636</name>
</gene>
<evidence type="ECO:0000313" key="1">
    <source>
        <dbReference type="EMBL" id="TCJ82898.1"/>
    </source>
</evidence>
<dbReference type="PANTHER" id="PTHR32432:SF3">
    <property type="entry name" value="ETHANOLAMINE UTILIZATION PROTEIN EUTJ"/>
    <property type="match status" value="1"/>
</dbReference>
<dbReference type="InterPro" id="IPR043129">
    <property type="entry name" value="ATPase_NBD"/>
</dbReference>
<dbReference type="SUPFAM" id="SSF53067">
    <property type="entry name" value="Actin-like ATPase domain"/>
    <property type="match status" value="2"/>
</dbReference>
<dbReference type="Gene3D" id="3.30.1490.300">
    <property type="match status" value="1"/>
</dbReference>
<proteinExistence type="predicted"/>
<evidence type="ECO:0000313" key="2">
    <source>
        <dbReference type="Proteomes" id="UP000294887"/>
    </source>
</evidence>
<reference evidence="1 2" key="1">
    <citation type="submission" date="2019-03" db="EMBL/GenBank/DDBJ databases">
        <title>Genomic Encyclopedia of Type Strains, Phase IV (KMG-IV): sequencing the most valuable type-strain genomes for metagenomic binning, comparative biology and taxonomic classification.</title>
        <authorList>
            <person name="Goeker M."/>
        </authorList>
    </citation>
    <scope>NUCLEOTIDE SEQUENCE [LARGE SCALE GENOMIC DNA]</scope>
    <source>
        <strain evidence="1 2">DSM 24830</strain>
    </source>
</reference>
<dbReference type="Gene3D" id="3.30.420.40">
    <property type="match status" value="2"/>
</dbReference>
<dbReference type="EMBL" id="SMFQ01000005">
    <property type="protein sequence ID" value="TCJ82898.1"/>
    <property type="molecule type" value="Genomic_DNA"/>
</dbReference>
<name>A0A4R1EUW5_9GAMM</name>
<dbReference type="InterPro" id="IPR005883">
    <property type="entry name" value="PilM"/>
</dbReference>
<keyword evidence="2" id="KW-1185">Reference proteome</keyword>
<dbReference type="PANTHER" id="PTHR32432">
    <property type="entry name" value="CELL DIVISION PROTEIN FTSA-RELATED"/>
    <property type="match status" value="1"/>
</dbReference>
<dbReference type="PIRSF" id="PIRSF019169">
    <property type="entry name" value="PilM"/>
    <property type="match status" value="1"/>
</dbReference>
<dbReference type="Pfam" id="PF11104">
    <property type="entry name" value="PilM_2"/>
    <property type="match status" value="1"/>
</dbReference>
<protein>
    <submittedName>
        <fullName evidence="1">Type IV pilus assembly protein PilM</fullName>
    </submittedName>
</protein>
<dbReference type="OrthoDB" id="9773403at2"/>
<sequence length="350" mass="38093">MFSFSKKSGNLLGIDISSSAVKLLELSRKGSDYRVDSYAVSGLPDGVTSERDINEAEKVGEAIKQAVKNSRTKSRRCALGIPSSMAINKIITIPASIPAGELEAQISLEAEQYIPYPMDEVNFDFEVLGPSETSSEMMDVLIAGTRTENVEVRLAAAEMAGLHVEIVDLESNAVELLFKTMINELDKHDVVAAVDFGASMTGINVFEQGKVVFSREQVFGGRQLTEEISQRYGLSYAESGLAKKNGNLPEGYVSEVLDPFRENMVRQVQRFLQFYYASTQNEKVDKVLLSGGCASIPGIDEQIQELIGIPTALANPFANVVLHSKVNPARFTSDIPAMLVPAGLALRGFE</sequence>
<organism evidence="1 2">
    <name type="scientific">Cocleimonas flava</name>
    <dbReference type="NCBI Taxonomy" id="634765"/>
    <lineage>
        <taxon>Bacteria</taxon>
        <taxon>Pseudomonadati</taxon>
        <taxon>Pseudomonadota</taxon>
        <taxon>Gammaproteobacteria</taxon>
        <taxon>Thiotrichales</taxon>
        <taxon>Thiotrichaceae</taxon>
        <taxon>Cocleimonas</taxon>
    </lineage>
</organism>
<dbReference type="InterPro" id="IPR050696">
    <property type="entry name" value="FtsA/MreB"/>
</dbReference>